<dbReference type="PANTHER" id="PTHR43065">
    <property type="entry name" value="SENSOR HISTIDINE KINASE"/>
    <property type="match status" value="1"/>
</dbReference>
<dbReference type="InterPro" id="IPR035965">
    <property type="entry name" value="PAS-like_dom_sf"/>
</dbReference>
<keyword evidence="13" id="KW-1185">Reference proteome</keyword>
<accession>A0ABU0LV25</accession>
<evidence type="ECO:0000256" key="1">
    <source>
        <dbReference type="ARBA" id="ARBA00000085"/>
    </source>
</evidence>
<dbReference type="Gene3D" id="1.10.287.130">
    <property type="match status" value="1"/>
</dbReference>
<dbReference type="SUPFAM" id="SSF55874">
    <property type="entry name" value="ATPase domain of HSP90 chaperone/DNA topoisomerase II/histidine kinase"/>
    <property type="match status" value="1"/>
</dbReference>
<keyword evidence="6" id="KW-0418">Kinase</keyword>
<dbReference type="InterPro" id="IPR003594">
    <property type="entry name" value="HATPase_dom"/>
</dbReference>
<dbReference type="SUPFAM" id="SSF55785">
    <property type="entry name" value="PYP-like sensor domain (PAS domain)"/>
    <property type="match status" value="2"/>
</dbReference>
<dbReference type="Gene3D" id="3.30.450.20">
    <property type="entry name" value="PAS domain"/>
    <property type="match status" value="2"/>
</dbReference>
<dbReference type="InterPro" id="IPR004358">
    <property type="entry name" value="Sig_transdc_His_kin-like_C"/>
</dbReference>
<dbReference type="Pfam" id="PF00512">
    <property type="entry name" value="HisKA"/>
    <property type="match status" value="1"/>
</dbReference>
<dbReference type="InterPro" id="IPR036097">
    <property type="entry name" value="HisK_dim/P_sf"/>
</dbReference>
<evidence type="ECO:0000259" key="11">
    <source>
        <dbReference type="PROSITE" id="PS50112"/>
    </source>
</evidence>
<dbReference type="CDD" id="cd00130">
    <property type="entry name" value="PAS"/>
    <property type="match status" value="1"/>
</dbReference>
<dbReference type="Pfam" id="PF02518">
    <property type="entry name" value="HATPase_c"/>
    <property type="match status" value="1"/>
</dbReference>
<evidence type="ECO:0000256" key="8">
    <source>
        <dbReference type="ARBA" id="ARBA00023012"/>
    </source>
</evidence>
<dbReference type="InterPro" id="IPR005467">
    <property type="entry name" value="His_kinase_dom"/>
</dbReference>
<dbReference type="InterPro" id="IPR003661">
    <property type="entry name" value="HisK_dim/P_dom"/>
</dbReference>
<dbReference type="PROSITE" id="PS50112">
    <property type="entry name" value="PAS"/>
    <property type="match status" value="1"/>
</dbReference>
<organism evidence="12 13">
    <name type="scientific">Ancylobacter amanitiformis</name>
    <dbReference type="NCBI Taxonomy" id="217069"/>
    <lineage>
        <taxon>Bacteria</taxon>
        <taxon>Pseudomonadati</taxon>
        <taxon>Pseudomonadota</taxon>
        <taxon>Alphaproteobacteria</taxon>
        <taxon>Hyphomicrobiales</taxon>
        <taxon>Xanthobacteraceae</taxon>
        <taxon>Ancylobacter</taxon>
    </lineage>
</organism>
<dbReference type="EMBL" id="JAUSVR010000013">
    <property type="protein sequence ID" value="MDQ0512475.1"/>
    <property type="molecule type" value="Genomic_DNA"/>
</dbReference>
<dbReference type="Proteomes" id="UP001235094">
    <property type="component" value="Unassembled WGS sequence"/>
</dbReference>
<gene>
    <name evidence="12" type="ORF">QOZ99_003385</name>
</gene>
<name>A0ABU0LV25_9HYPH</name>
<dbReference type="SMART" id="SM00388">
    <property type="entry name" value="HisKA"/>
    <property type="match status" value="1"/>
</dbReference>
<dbReference type="Pfam" id="PF08448">
    <property type="entry name" value="PAS_4"/>
    <property type="match status" value="1"/>
</dbReference>
<protein>
    <recommendedName>
        <fullName evidence="2">histidine kinase</fullName>
        <ecNumber evidence="2">2.7.13.3</ecNumber>
    </recommendedName>
</protein>
<keyword evidence="8" id="KW-0902">Two-component regulatory system</keyword>
<evidence type="ECO:0000256" key="9">
    <source>
        <dbReference type="SAM" id="MobiDB-lite"/>
    </source>
</evidence>
<dbReference type="PRINTS" id="PR00344">
    <property type="entry name" value="BCTRLSENSOR"/>
</dbReference>
<dbReference type="Gene3D" id="3.30.565.10">
    <property type="entry name" value="Histidine kinase-like ATPase, C-terminal domain"/>
    <property type="match status" value="1"/>
</dbReference>
<feature type="domain" description="PAS" evidence="11">
    <location>
        <begin position="11"/>
        <end position="50"/>
    </location>
</feature>
<dbReference type="SMART" id="SM00387">
    <property type="entry name" value="HATPase_c"/>
    <property type="match status" value="1"/>
</dbReference>
<feature type="domain" description="Histidine kinase" evidence="10">
    <location>
        <begin position="305"/>
        <end position="521"/>
    </location>
</feature>
<dbReference type="InterPro" id="IPR036890">
    <property type="entry name" value="HATPase_C_sf"/>
</dbReference>
<dbReference type="PANTHER" id="PTHR43065:SF10">
    <property type="entry name" value="PEROXIDE STRESS-ACTIVATED HISTIDINE KINASE MAK3"/>
    <property type="match status" value="1"/>
</dbReference>
<reference evidence="12 13" key="1">
    <citation type="submission" date="2023-07" db="EMBL/GenBank/DDBJ databases">
        <title>Genomic Encyclopedia of Type Strains, Phase IV (KMG-IV): sequencing the most valuable type-strain genomes for metagenomic binning, comparative biology and taxonomic classification.</title>
        <authorList>
            <person name="Goeker M."/>
        </authorList>
    </citation>
    <scope>NUCLEOTIDE SEQUENCE [LARGE SCALE GENOMIC DNA]</scope>
    <source>
        <strain evidence="12 13">DSM 15561</strain>
    </source>
</reference>
<evidence type="ECO:0000256" key="2">
    <source>
        <dbReference type="ARBA" id="ARBA00012438"/>
    </source>
</evidence>
<evidence type="ECO:0000313" key="12">
    <source>
        <dbReference type="EMBL" id="MDQ0512475.1"/>
    </source>
</evidence>
<comment type="caution">
    <text evidence="12">The sequence shown here is derived from an EMBL/GenBank/DDBJ whole genome shotgun (WGS) entry which is preliminary data.</text>
</comment>
<dbReference type="NCBIfam" id="TIGR00229">
    <property type="entry name" value="sensory_box"/>
    <property type="match status" value="1"/>
</dbReference>
<evidence type="ECO:0000256" key="4">
    <source>
        <dbReference type="ARBA" id="ARBA00022679"/>
    </source>
</evidence>
<dbReference type="InterPro" id="IPR000014">
    <property type="entry name" value="PAS"/>
</dbReference>
<feature type="region of interest" description="Disordered" evidence="9">
    <location>
        <begin position="524"/>
        <end position="543"/>
    </location>
</feature>
<evidence type="ECO:0000313" key="13">
    <source>
        <dbReference type="Proteomes" id="UP001235094"/>
    </source>
</evidence>
<evidence type="ECO:0000256" key="3">
    <source>
        <dbReference type="ARBA" id="ARBA00022553"/>
    </source>
</evidence>
<dbReference type="RefSeq" id="WP_306891158.1">
    <property type="nucleotide sequence ID" value="NZ_JAUSVR010000013.1"/>
</dbReference>
<dbReference type="EC" id="2.7.13.3" evidence="2"/>
<evidence type="ECO:0000259" key="10">
    <source>
        <dbReference type="PROSITE" id="PS50109"/>
    </source>
</evidence>
<sequence>MSQPNVPGVGELADFASESLVACDLDGRVTYWNPASQGLYGWSAAQMLGRRLAELAGDARRHGEDWAALLETGSWEGALTRVTASGAQVDIWARRVLRRDSRGQLRDIVEIGSSAAPVRTGPPEGLAREHGNGQLIRHMPAALWQVDSRNAGAAFQALRAQGVSDISAYLDAHPELIEHAKDVVLVNDANLAAAALFRCAAREDLIRPVRYLFAGTPDMAKRVMISHFNGDRSYREQAQIITFDGRVRDVIFSVTYPTLSEIQDNTFILIEDITERRRTEVQLRRMQADYSHAARISTLGELATSIAHEIKQPLAAIITNAETGLRWLAKEPPNLEKLAQLTTRVAENARHANEILQRIRNMATKHEPSRARLRLEDVILEATLFVRHDIETRSIDLALDIAPDLPPICGDRIELQQVFVNLLVNAIQAVAPLPLDRRRVAVHAALDSRDVVSVRVSDTGPGIPAENLRRLFEGFFTTKEGGLGMGLAICHTLIEAHAGTISGANRDGPGAVFEVRLPVSCGEEEDREHIAPTSVDASRQANG</sequence>
<dbReference type="CDD" id="cd00082">
    <property type="entry name" value="HisKA"/>
    <property type="match status" value="1"/>
</dbReference>
<evidence type="ECO:0000256" key="7">
    <source>
        <dbReference type="ARBA" id="ARBA00022840"/>
    </source>
</evidence>
<dbReference type="PROSITE" id="PS50109">
    <property type="entry name" value="HIS_KIN"/>
    <property type="match status" value="1"/>
</dbReference>
<evidence type="ECO:0000256" key="5">
    <source>
        <dbReference type="ARBA" id="ARBA00022741"/>
    </source>
</evidence>
<dbReference type="InterPro" id="IPR013656">
    <property type="entry name" value="PAS_4"/>
</dbReference>
<evidence type="ECO:0000256" key="6">
    <source>
        <dbReference type="ARBA" id="ARBA00022777"/>
    </source>
</evidence>
<keyword evidence="7" id="KW-0067">ATP-binding</keyword>
<proteinExistence type="predicted"/>
<keyword evidence="5" id="KW-0547">Nucleotide-binding</keyword>
<dbReference type="SUPFAM" id="SSF47384">
    <property type="entry name" value="Homodimeric domain of signal transducing histidine kinase"/>
    <property type="match status" value="1"/>
</dbReference>
<keyword evidence="3" id="KW-0597">Phosphoprotein</keyword>
<comment type="catalytic activity">
    <reaction evidence="1">
        <text>ATP + protein L-histidine = ADP + protein N-phospho-L-histidine.</text>
        <dbReference type="EC" id="2.7.13.3"/>
    </reaction>
</comment>
<keyword evidence="4" id="KW-0808">Transferase</keyword>